<dbReference type="GO" id="GO:0000776">
    <property type="term" value="C:kinetochore"/>
    <property type="evidence" value="ECO:0007669"/>
    <property type="project" value="InterPro"/>
</dbReference>
<dbReference type="PANTHER" id="PTHR37329:SF1">
    <property type="entry name" value="KINETOCHORE PROTEIN SOS7"/>
    <property type="match status" value="1"/>
</dbReference>
<accession>A0AAD7INN3</accession>
<dbReference type="PANTHER" id="PTHR37329">
    <property type="entry name" value="KINETOCHORE PROTEIN SOS7"/>
    <property type="match status" value="1"/>
</dbReference>
<dbReference type="AlphaFoldDB" id="A0AAD7INN3"/>
<protein>
    <recommendedName>
        <fullName evidence="2">Kinetochore protein Sos7 coiled-coil domain-containing protein</fullName>
    </recommendedName>
</protein>
<proteinExistence type="predicted"/>
<evidence type="ECO:0000256" key="1">
    <source>
        <dbReference type="SAM" id="Coils"/>
    </source>
</evidence>
<reference evidence="3" key="1">
    <citation type="submission" date="2023-03" db="EMBL/GenBank/DDBJ databases">
        <title>Massive genome expansion in bonnet fungi (Mycena s.s.) driven by repeated elements and novel gene families across ecological guilds.</title>
        <authorList>
            <consortium name="Lawrence Berkeley National Laboratory"/>
            <person name="Harder C.B."/>
            <person name="Miyauchi S."/>
            <person name="Viragh M."/>
            <person name="Kuo A."/>
            <person name="Thoen E."/>
            <person name="Andreopoulos B."/>
            <person name="Lu D."/>
            <person name="Skrede I."/>
            <person name="Drula E."/>
            <person name="Henrissat B."/>
            <person name="Morin E."/>
            <person name="Kohler A."/>
            <person name="Barry K."/>
            <person name="LaButti K."/>
            <person name="Morin E."/>
            <person name="Salamov A."/>
            <person name="Lipzen A."/>
            <person name="Mereny Z."/>
            <person name="Hegedus B."/>
            <person name="Baldrian P."/>
            <person name="Stursova M."/>
            <person name="Weitz H."/>
            <person name="Taylor A."/>
            <person name="Grigoriev I.V."/>
            <person name="Nagy L.G."/>
            <person name="Martin F."/>
            <person name="Kauserud H."/>
        </authorList>
    </citation>
    <scope>NUCLEOTIDE SEQUENCE</scope>
    <source>
        <strain evidence="3">CBHHK188m</strain>
    </source>
</reference>
<dbReference type="GO" id="GO:0051315">
    <property type="term" value="P:attachment of mitotic spindle microtubules to kinetochore"/>
    <property type="evidence" value="ECO:0007669"/>
    <property type="project" value="TreeGrafter"/>
</dbReference>
<dbReference type="GO" id="GO:0034501">
    <property type="term" value="P:protein localization to kinetochore"/>
    <property type="evidence" value="ECO:0007669"/>
    <property type="project" value="InterPro"/>
</dbReference>
<organism evidence="3 4">
    <name type="scientific">Mycena maculata</name>
    <dbReference type="NCBI Taxonomy" id="230809"/>
    <lineage>
        <taxon>Eukaryota</taxon>
        <taxon>Fungi</taxon>
        <taxon>Dikarya</taxon>
        <taxon>Basidiomycota</taxon>
        <taxon>Agaricomycotina</taxon>
        <taxon>Agaricomycetes</taxon>
        <taxon>Agaricomycetidae</taxon>
        <taxon>Agaricales</taxon>
        <taxon>Marasmiineae</taxon>
        <taxon>Mycenaceae</taxon>
        <taxon>Mycena</taxon>
    </lineage>
</organism>
<gene>
    <name evidence="3" type="ORF">DFH07DRAFT_924729</name>
</gene>
<dbReference type="Pfam" id="PF20882">
    <property type="entry name" value="Sos7"/>
    <property type="match status" value="1"/>
</dbReference>
<feature type="domain" description="Kinetochore protein Sos7 coiled-coil" evidence="2">
    <location>
        <begin position="65"/>
        <end position="140"/>
    </location>
</feature>
<sequence length="344" mass="37666">MEQDTSDTILQQASAFQAVFEKTTLQLAQNVSEFNAHGEEGTDPDDIDVKDPAIVAQDLAAQTAFLRKLKFRYLEQNAKAKYITAIVSDIDDAAIVTAEDNNALSVVCGEKKERLRVAKAGLAEVRTNVRTLAPMVEQDYLKLKESAARAATLTQKIIDARLALTRLRHAHPQPRLTIPAAEQRLADQVTEMQVLADNIEQASTKVQGVKGSVKSGTQELEKLRAERAEAEKAVKAACVNEDDGRLVPLYDQHMASLAFHRAVLHITDSQHVSENEIRLTYTVRRRQISITLIFHPNTKWLATATVGGLDELGVDVAEIVDSYIGTNDAHGLVAAVLAMARAAP</sequence>
<dbReference type="InterPro" id="IPR037475">
    <property type="entry name" value="Sos7"/>
</dbReference>
<keyword evidence="1" id="KW-0175">Coiled coil</keyword>
<keyword evidence="4" id="KW-1185">Reference proteome</keyword>
<comment type="caution">
    <text evidence="3">The sequence shown here is derived from an EMBL/GenBank/DDBJ whole genome shotgun (WGS) entry which is preliminary data.</text>
</comment>
<dbReference type="Proteomes" id="UP001215280">
    <property type="component" value="Unassembled WGS sequence"/>
</dbReference>
<evidence type="ECO:0000313" key="3">
    <source>
        <dbReference type="EMBL" id="KAJ7745473.1"/>
    </source>
</evidence>
<evidence type="ECO:0000313" key="4">
    <source>
        <dbReference type="Proteomes" id="UP001215280"/>
    </source>
</evidence>
<dbReference type="InterPro" id="IPR048781">
    <property type="entry name" value="Sos7_CC"/>
</dbReference>
<dbReference type="EMBL" id="JARJLG010000103">
    <property type="protein sequence ID" value="KAJ7745473.1"/>
    <property type="molecule type" value="Genomic_DNA"/>
</dbReference>
<name>A0AAD7INN3_9AGAR</name>
<feature type="coiled-coil region" evidence="1">
    <location>
        <begin position="213"/>
        <end position="240"/>
    </location>
</feature>
<evidence type="ECO:0000259" key="2">
    <source>
        <dbReference type="Pfam" id="PF20882"/>
    </source>
</evidence>